<dbReference type="Proteomes" id="UP001201812">
    <property type="component" value="Unassembled WGS sequence"/>
</dbReference>
<evidence type="ECO:0000313" key="1">
    <source>
        <dbReference type="EMBL" id="KAI1718982.1"/>
    </source>
</evidence>
<gene>
    <name evidence="1" type="ORF">DdX_06098</name>
</gene>
<sequence>MKDNRRKGLQAGIKAAVVSSKSSFCILLESQKEVFGSFIPTRTMAKTHFAMLSVILLLVSVDIQRTDAFLFGGMGGGGGGGGGCCESNSMQITKGHLIQAG</sequence>
<evidence type="ECO:0000313" key="2">
    <source>
        <dbReference type="Proteomes" id="UP001201812"/>
    </source>
</evidence>
<dbReference type="AlphaFoldDB" id="A0AAD4N6M5"/>
<reference evidence="1" key="1">
    <citation type="submission" date="2022-01" db="EMBL/GenBank/DDBJ databases">
        <title>Genome Sequence Resource for Two Populations of Ditylenchus destructor, the Migratory Endoparasitic Phytonematode.</title>
        <authorList>
            <person name="Zhang H."/>
            <person name="Lin R."/>
            <person name="Xie B."/>
        </authorList>
    </citation>
    <scope>NUCLEOTIDE SEQUENCE</scope>
    <source>
        <strain evidence="1">BazhouSP</strain>
    </source>
</reference>
<dbReference type="EMBL" id="JAKKPZ010000007">
    <property type="protein sequence ID" value="KAI1718982.1"/>
    <property type="molecule type" value="Genomic_DNA"/>
</dbReference>
<protein>
    <submittedName>
        <fullName evidence="1">Uncharacterized protein</fullName>
    </submittedName>
</protein>
<keyword evidence="2" id="KW-1185">Reference proteome</keyword>
<comment type="caution">
    <text evidence="1">The sequence shown here is derived from an EMBL/GenBank/DDBJ whole genome shotgun (WGS) entry which is preliminary data.</text>
</comment>
<proteinExistence type="predicted"/>
<accession>A0AAD4N6M5</accession>
<organism evidence="1 2">
    <name type="scientific">Ditylenchus destructor</name>
    <dbReference type="NCBI Taxonomy" id="166010"/>
    <lineage>
        <taxon>Eukaryota</taxon>
        <taxon>Metazoa</taxon>
        <taxon>Ecdysozoa</taxon>
        <taxon>Nematoda</taxon>
        <taxon>Chromadorea</taxon>
        <taxon>Rhabditida</taxon>
        <taxon>Tylenchina</taxon>
        <taxon>Tylenchomorpha</taxon>
        <taxon>Sphaerularioidea</taxon>
        <taxon>Anguinidae</taxon>
        <taxon>Anguininae</taxon>
        <taxon>Ditylenchus</taxon>
    </lineage>
</organism>
<name>A0AAD4N6M5_9BILA</name>